<keyword evidence="5" id="KW-0479">Metal-binding</keyword>
<dbReference type="AlphaFoldDB" id="A0AAV1I9E8"/>
<evidence type="ECO:0000256" key="2">
    <source>
        <dbReference type="ARBA" id="ARBA00004906"/>
    </source>
</evidence>
<evidence type="ECO:0000256" key="6">
    <source>
        <dbReference type="ARBA" id="ARBA00022737"/>
    </source>
</evidence>
<feature type="domain" description="RING-type" evidence="12">
    <location>
        <begin position="477"/>
        <end position="700"/>
    </location>
</feature>
<dbReference type="EMBL" id="CAUYUE010000007">
    <property type="protein sequence ID" value="CAK0782659.1"/>
    <property type="molecule type" value="Genomic_DNA"/>
</dbReference>
<dbReference type="SMART" id="SM00647">
    <property type="entry name" value="IBR"/>
    <property type="match status" value="2"/>
</dbReference>
<dbReference type="CDD" id="cd23820">
    <property type="entry name" value="RWD_RNF14"/>
    <property type="match status" value="1"/>
</dbReference>
<evidence type="ECO:0000256" key="1">
    <source>
        <dbReference type="ARBA" id="ARBA00001798"/>
    </source>
</evidence>
<dbReference type="SMART" id="SM00591">
    <property type="entry name" value="RWD"/>
    <property type="match status" value="1"/>
</dbReference>
<evidence type="ECO:0000256" key="8">
    <source>
        <dbReference type="ARBA" id="ARBA00022786"/>
    </source>
</evidence>
<dbReference type="Proteomes" id="UP001314263">
    <property type="component" value="Unassembled WGS sequence"/>
</dbReference>
<dbReference type="InterPro" id="IPR016135">
    <property type="entry name" value="UBQ-conjugating_enzyme/RWD"/>
</dbReference>
<evidence type="ECO:0000259" key="11">
    <source>
        <dbReference type="PROSITE" id="PS50908"/>
    </source>
</evidence>
<keyword evidence="7" id="KW-0863">Zinc-finger</keyword>
<sequence>MDAESWQTKVEELLALQSILQASLLCHVDGSQQTIDDATAEQLLQQGSRGRELSCEATIHCSIPNGGLTVQIEALTRADGHASSLGGKGSSAASTHVQHLPPISLELHLPHKYPEEEAPGAQLSAEWLSREQRRALAQQLDSLWREQGVGGPICFSWIDWLQNDALPFLGITERLLLTFTPHDPAPAQSSHLGPAAKTPALPSPAQRMQLNVRALAHDKAAADMEQGESQVSQQLAGPANASQAGRACLQSSGTIGASDQASDRQQSQHHHLQDGGSLTKEQAPQTNHQGRQTAVNGAAERSSNGQLGRKIKSRSQSNHGMSLNPDAHAWQPHGAQSCLRGETQATNEQGQGPGSLQAEQNQERAAVPAGEHIVQTLQPEQPALAAGTAKLASPAPATGMAEIEQRWPASSHLGELGKPISGTGTHGERLEHVRLGSRATKPEQRLDSSCAMEQVAKLFTRLAAYSKMRDRELFKEGQHACGICMEELPGTCFMWPGGCSHAYCQDCTRQLCSLHVAEGGLDNLRCPQPDCKQPFIRQSLAGLLDAKQLGRWEELELAQSLQRMPDVVFCPRCSSACLEDAQNCAQCAKCFFAFCSLCNESWHPGIECMSPETKLKLLRQRMSGLGESVAELRRREMEYMSLVRIQETAKRCPSCGMAIQKSEGCNKMTCSACGAAFCWRCSCAVEGYEHFRAGACVLFDHGDIQRWEVELQVQIERAQAQARNAFWGDVGGRRRSRPCPSCGQDNNKMNDNNHMRCWACTANYCYLCRQTLRGTKGTNGSHFGKPGSGKCRQHSPD</sequence>
<dbReference type="EC" id="2.3.2.31" evidence="3"/>
<comment type="caution">
    <text evidence="13">The sequence shown here is derived from an EMBL/GenBank/DDBJ whole genome shotgun (WGS) entry which is preliminary data.</text>
</comment>
<feature type="compositionally biased region" description="Polar residues" evidence="10">
    <location>
        <begin position="279"/>
        <end position="306"/>
    </location>
</feature>
<gene>
    <name evidence="13" type="ORF">CVIRNUC_005855</name>
</gene>
<evidence type="ECO:0000256" key="7">
    <source>
        <dbReference type="ARBA" id="ARBA00022771"/>
    </source>
</evidence>
<dbReference type="InterPro" id="IPR006575">
    <property type="entry name" value="RWD_dom"/>
</dbReference>
<keyword evidence="14" id="KW-1185">Reference proteome</keyword>
<dbReference type="GO" id="GO:0061630">
    <property type="term" value="F:ubiquitin protein ligase activity"/>
    <property type="evidence" value="ECO:0007669"/>
    <property type="project" value="UniProtKB-EC"/>
</dbReference>
<dbReference type="Gene3D" id="3.30.40.10">
    <property type="entry name" value="Zinc/RING finger domain, C3HC4 (zinc finger)"/>
    <property type="match status" value="1"/>
</dbReference>
<accession>A0AAV1I9E8</accession>
<comment type="catalytic activity">
    <reaction evidence="1">
        <text>[E2 ubiquitin-conjugating enzyme]-S-ubiquitinyl-L-cysteine + [acceptor protein]-L-lysine = [E2 ubiquitin-conjugating enzyme]-L-cysteine + [acceptor protein]-N(6)-ubiquitinyl-L-lysine.</text>
        <dbReference type="EC" id="2.3.2.31"/>
    </reaction>
</comment>
<evidence type="ECO:0000313" key="14">
    <source>
        <dbReference type="Proteomes" id="UP001314263"/>
    </source>
</evidence>
<dbReference type="Pfam" id="PF01485">
    <property type="entry name" value="IBR"/>
    <property type="match status" value="1"/>
</dbReference>
<dbReference type="SUPFAM" id="SSF54495">
    <property type="entry name" value="UBC-like"/>
    <property type="match status" value="1"/>
</dbReference>
<dbReference type="PANTHER" id="PTHR11685">
    <property type="entry name" value="RBR FAMILY RING FINGER AND IBR DOMAIN-CONTAINING"/>
    <property type="match status" value="1"/>
</dbReference>
<dbReference type="Gene3D" id="1.20.120.1750">
    <property type="match status" value="1"/>
</dbReference>
<dbReference type="InterPro" id="IPR031127">
    <property type="entry name" value="E3_UB_ligase_RBR"/>
</dbReference>
<dbReference type="GO" id="GO:0016567">
    <property type="term" value="P:protein ubiquitination"/>
    <property type="evidence" value="ECO:0007669"/>
    <property type="project" value="InterPro"/>
</dbReference>
<dbReference type="InterPro" id="IPR047548">
    <property type="entry name" value="Rcat_RBR_RNF14"/>
</dbReference>
<evidence type="ECO:0000256" key="3">
    <source>
        <dbReference type="ARBA" id="ARBA00012251"/>
    </source>
</evidence>
<keyword evidence="9" id="KW-0862">Zinc</keyword>
<evidence type="ECO:0000256" key="10">
    <source>
        <dbReference type="SAM" id="MobiDB-lite"/>
    </source>
</evidence>
<feature type="compositionally biased region" description="Polar residues" evidence="10">
    <location>
        <begin position="227"/>
        <end position="255"/>
    </location>
</feature>
<dbReference type="InterPro" id="IPR044066">
    <property type="entry name" value="TRIAD_supradom"/>
</dbReference>
<dbReference type="InterPro" id="IPR013083">
    <property type="entry name" value="Znf_RING/FYVE/PHD"/>
</dbReference>
<evidence type="ECO:0000256" key="4">
    <source>
        <dbReference type="ARBA" id="ARBA00022679"/>
    </source>
</evidence>
<evidence type="ECO:0000313" key="13">
    <source>
        <dbReference type="EMBL" id="CAK0782659.1"/>
    </source>
</evidence>
<dbReference type="Pfam" id="PF05773">
    <property type="entry name" value="RWD"/>
    <property type="match status" value="1"/>
</dbReference>
<proteinExistence type="predicted"/>
<dbReference type="GO" id="GO:0008270">
    <property type="term" value="F:zinc ion binding"/>
    <property type="evidence" value="ECO:0007669"/>
    <property type="project" value="UniProtKB-KW"/>
</dbReference>
<keyword evidence="8" id="KW-0833">Ubl conjugation pathway</keyword>
<keyword evidence="6" id="KW-0677">Repeat</keyword>
<dbReference type="CDD" id="cd20354">
    <property type="entry name" value="Rcat_RBR_RNF14"/>
    <property type="match status" value="1"/>
</dbReference>
<dbReference type="InterPro" id="IPR002867">
    <property type="entry name" value="IBR_dom"/>
</dbReference>
<evidence type="ECO:0000259" key="12">
    <source>
        <dbReference type="PROSITE" id="PS51873"/>
    </source>
</evidence>
<dbReference type="PROSITE" id="PS50908">
    <property type="entry name" value="RWD"/>
    <property type="match status" value="1"/>
</dbReference>
<dbReference type="SUPFAM" id="SSF57850">
    <property type="entry name" value="RING/U-box"/>
    <property type="match status" value="4"/>
</dbReference>
<dbReference type="PROSITE" id="PS51873">
    <property type="entry name" value="TRIAD"/>
    <property type="match status" value="1"/>
</dbReference>
<dbReference type="Pfam" id="PF22191">
    <property type="entry name" value="IBR_1"/>
    <property type="match status" value="1"/>
</dbReference>
<evidence type="ECO:0000256" key="5">
    <source>
        <dbReference type="ARBA" id="ARBA00022723"/>
    </source>
</evidence>
<name>A0AAV1I9E8_9CHLO</name>
<feature type="region of interest" description="Disordered" evidence="10">
    <location>
        <begin position="219"/>
        <end position="367"/>
    </location>
</feature>
<protein>
    <recommendedName>
        <fullName evidence="3">RBR-type E3 ubiquitin transferase</fullName>
        <ecNumber evidence="3">2.3.2.31</ecNumber>
    </recommendedName>
</protein>
<reference evidence="13 14" key="1">
    <citation type="submission" date="2023-10" db="EMBL/GenBank/DDBJ databases">
        <authorList>
            <person name="Maclean D."/>
            <person name="Macfadyen A."/>
        </authorList>
    </citation>
    <scope>NUCLEOTIDE SEQUENCE [LARGE SCALE GENOMIC DNA]</scope>
</reference>
<evidence type="ECO:0000256" key="9">
    <source>
        <dbReference type="ARBA" id="ARBA00022833"/>
    </source>
</evidence>
<feature type="domain" description="RWD" evidence="11">
    <location>
        <begin position="11"/>
        <end position="168"/>
    </location>
</feature>
<comment type="pathway">
    <text evidence="2">Protein modification; protein ubiquitination.</text>
</comment>
<organism evidence="13 14">
    <name type="scientific">Coccomyxa viridis</name>
    <dbReference type="NCBI Taxonomy" id="1274662"/>
    <lineage>
        <taxon>Eukaryota</taxon>
        <taxon>Viridiplantae</taxon>
        <taxon>Chlorophyta</taxon>
        <taxon>core chlorophytes</taxon>
        <taxon>Trebouxiophyceae</taxon>
        <taxon>Trebouxiophyceae incertae sedis</taxon>
        <taxon>Coccomyxaceae</taxon>
        <taxon>Coccomyxa</taxon>
    </lineage>
</organism>
<dbReference type="CDD" id="cd20341">
    <property type="entry name" value="BRcat_RBR_RNF14"/>
    <property type="match status" value="1"/>
</dbReference>
<keyword evidence="4" id="KW-0808">Transferase</keyword>
<dbReference type="Gene3D" id="3.10.110.10">
    <property type="entry name" value="Ubiquitin Conjugating Enzyme"/>
    <property type="match status" value="1"/>
</dbReference>